<dbReference type="EMBL" id="CADCTX010000058">
    <property type="protein sequence ID" value="CAA9298592.1"/>
    <property type="molecule type" value="Genomic_DNA"/>
</dbReference>
<feature type="compositionally biased region" description="Basic and acidic residues" evidence="1">
    <location>
        <begin position="1"/>
        <end position="12"/>
    </location>
</feature>
<feature type="compositionally biased region" description="Low complexity" evidence="1">
    <location>
        <begin position="13"/>
        <end position="25"/>
    </location>
</feature>
<reference evidence="2" key="1">
    <citation type="submission" date="2020-02" db="EMBL/GenBank/DDBJ databases">
        <authorList>
            <person name="Meier V. D."/>
        </authorList>
    </citation>
    <scope>NUCLEOTIDE SEQUENCE</scope>
    <source>
        <strain evidence="2">AVDCRST_MAG40</strain>
    </source>
</reference>
<feature type="non-terminal residue" evidence="2">
    <location>
        <position position="198"/>
    </location>
</feature>
<evidence type="ECO:0000313" key="2">
    <source>
        <dbReference type="EMBL" id="CAA9298592.1"/>
    </source>
</evidence>
<feature type="compositionally biased region" description="Basic residues" evidence="1">
    <location>
        <begin position="40"/>
        <end position="67"/>
    </location>
</feature>
<proteinExistence type="predicted"/>
<gene>
    <name evidence="2" type="ORF">AVDCRST_MAG40-202</name>
</gene>
<organism evidence="2">
    <name type="scientific">uncultured Gemmatimonadaceae bacterium</name>
    <dbReference type="NCBI Taxonomy" id="246130"/>
    <lineage>
        <taxon>Bacteria</taxon>
        <taxon>Pseudomonadati</taxon>
        <taxon>Gemmatimonadota</taxon>
        <taxon>Gemmatimonadia</taxon>
        <taxon>Gemmatimonadales</taxon>
        <taxon>Gemmatimonadaceae</taxon>
        <taxon>environmental samples</taxon>
    </lineage>
</organism>
<dbReference type="AlphaFoldDB" id="A0A6J4K9Q4"/>
<feature type="compositionally biased region" description="Basic residues" evidence="1">
    <location>
        <begin position="94"/>
        <end position="106"/>
    </location>
</feature>
<feature type="non-terminal residue" evidence="2">
    <location>
        <position position="1"/>
    </location>
</feature>
<feature type="compositionally biased region" description="Basic residues" evidence="1">
    <location>
        <begin position="131"/>
        <end position="154"/>
    </location>
</feature>
<protein>
    <submittedName>
        <fullName evidence="2">Uncharacterized protein</fullName>
    </submittedName>
</protein>
<evidence type="ECO:0000256" key="1">
    <source>
        <dbReference type="SAM" id="MobiDB-lite"/>
    </source>
</evidence>
<accession>A0A6J4K9Q4</accession>
<feature type="region of interest" description="Disordered" evidence="1">
    <location>
        <begin position="1"/>
        <end position="198"/>
    </location>
</feature>
<sequence>AHPDAPNQRDPRGANSSPAAAGAPRVPLADVGRHGDPRRRGVGLGLRAHRRHPHRHPRLRRRRHLHGRLGGVHRGGPAPPHHGVRGGADAVRPRPGHGRRARHRPARLGLPGALHPRHRQRGDPSPPGRERPRRPPGLRLLPRRRDRLRRRGAHGRGGAPVRRLRGRGPRRRLHRRAAPRDARRPGRAGRRAAQGALP</sequence>
<feature type="compositionally biased region" description="Basic residues" evidence="1">
    <location>
        <begin position="162"/>
        <end position="177"/>
    </location>
</feature>
<name>A0A6J4K9Q4_9BACT</name>